<organism evidence="2 3">
    <name type="scientific">Senegalimassilia faecalis</name>
    <dbReference type="NCBI Taxonomy" id="2509433"/>
    <lineage>
        <taxon>Bacteria</taxon>
        <taxon>Bacillati</taxon>
        <taxon>Actinomycetota</taxon>
        <taxon>Coriobacteriia</taxon>
        <taxon>Coriobacteriales</taxon>
        <taxon>Coriobacteriaceae</taxon>
        <taxon>Senegalimassilia</taxon>
    </lineage>
</organism>
<gene>
    <name evidence="2" type="ORF">ET524_09300</name>
</gene>
<evidence type="ECO:0000313" key="2">
    <source>
        <dbReference type="EMBL" id="RXZ54652.1"/>
    </source>
</evidence>
<dbReference type="Proteomes" id="UP000293345">
    <property type="component" value="Unassembled WGS sequence"/>
</dbReference>
<name>A0A4Q2K5H4_9ACTN</name>
<sequence>MRATDQLKRAALMKTMDYLLEDPEHNVTTIMDMLDKVAPARTALTCRNRRAPSICAASAAPSPTSGRRWPSACGTTPPTRAGPTAPTSPRTWPTPTKKSSPSKAARSRR</sequence>
<evidence type="ECO:0000256" key="1">
    <source>
        <dbReference type="SAM" id="MobiDB-lite"/>
    </source>
</evidence>
<proteinExistence type="predicted"/>
<dbReference type="EMBL" id="SDPW01000001">
    <property type="protein sequence ID" value="RXZ54652.1"/>
    <property type="molecule type" value="Genomic_DNA"/>
</dbReference>
<dbReference type="AlphaFoldDB" id="A0A4Q2K5H4"/>
<reference evidence="2 3" key="1">
    <citation type="submission" date="2019-01" db="EMBL/GenBank/DDBJ databases">
        <title>Senegalimassilia sp. nov. KGMB04484 isolated human feces.</title>
        <authorList>
            <person name="Han K.-I."/>
            <person name="Kim J.-S."/>
            <person name="Lee K.C."/>
            <person name="Suh M.K."/>
            <person name="Eom M.K."/>
            <person name="Lee J.H."/>
            <person name="Park S.-H."/>
            <person name="Kang S.W."/>
            <person name="Park J.-E."/>
            <person name="Oh B.S."/>
            <person name="Yu S.Y."/>
            <person name="Choi S.-H."/>
            <person name="Lee D.H."/>
            <person name="Yoon H."/>
            <person name="Kim B.-Y."/>
            <person name="Lee J.H."/>
            <person name="Lee J.-S."/>
        </authorList>
    </citation>
    <scope>NUCLEOTIDE SEQUENCE [LARGE SCALE GENOMIC DNA]</scope>
    <source>
        <strain evidence="2 3">KGMB04484</strain>
    </source>
</reference>
<feature type="region of interest" description="Disordered" evidence="1">
    <location>
        <begin position="52"/>
        <end position="109"/>
    </location>
</feature>
<evidence type="ECO:0000313" key="3">
    <source>
        <dbReference type="Proteomes" id="UP000293345"/>
    </source>
</evidence>
<keyword evidence="3" id="KW-1185">Reference proteome</keyword>
<accession>A0A4Q2K5H4</accession>
<protein>
    <submittedName>
        <fullName evidence="2">Uncharacterized protein</fullName>
    </submittedName>
</protein>
<comment type="caution">
    <text evidence="2">The sequence shown here is derived from an EMBL/GenBank/DDBJ whole genome shotgun (WGS) entry which is preliminary data.</text>
</comment>